<accession>A0ABC9X0C7</accession>
<evidence type="ECO:0008006" key="3">
    <source>
        <dbReference type="Google" id="ProtNLM"/>
    </source>
</evidence>
<gene>
    <name evidence="1" type="ORF">GRJ2_001579400</name>
</gene>
<dbReference type="EMBL" id="BAAFJT010000005">
    <property type="protein sequence ID" value="GAB0191141.1"/>
    <property type="molecule type" value="Genomic_DNA"/>
</dbReference>
<proteinExistence type="predicted"/>
<organism evidence="1 2">
    <name type="scientific">Grus japonensis</name>
    <name type="common">Japanese crane</name>
    <name type="synonym">Red-crowned crane</name>
    <dbReference type="NCBI Taxonomy" id="30415"/>
    <lineage>
        <taxon>Eukaryota</taxon>
        <taxon>Metazoa</taxon>
        <taxon>Chordata</taxon>
        <taxon>Craniata</taxon>
        <taxon>Vertebrata</taxon>
        <taxon>Euteleostomi</taxon>
        <taxon>Archelosauria</taxon>
        <taxon>Archosauria</taxon>
        <taxon>Dinosauria</taxon>
        <taxon>Saurischia</taxon>
        <taxon>Theropoda</taxon>
        <taxon>Coelurosauria</taxon>
        <taxon>Aves</taxon>
        <taxon>Neognathae</taxon>
        <taxon>Neoaves</taxon>
        <taxon>Gruiformes</taxon>
        <taxon>Gruidae</taxon>
        <taxon>Grus</taxon>
    </lineage>
</organism>
<name>A0ABC9X0C7_GRUJA</name>
<evidence type="ECO:0000313" key="2">
    <source>
        <dbReference type="Proteomes" id="UP001623348"/>
    </source>
</evidence>
<comment type="caution">
    <text evidence="1">The sequence shown here is derived from an EMBL/GenBank/DDBJ whole genome shotgun (WGS) entry which is preliminary data.</text>
</comment>
<sequence length="181" mass="19246">MSWRGMVGRESILYVLSDNVMGHLSLEDIELRILEHKILLTYSPASAFGGLEKRGAHIKDGISHWDANACTPVKPTHAGALIVSPETSRTGSLARCYVSKQAAKAPAPLVVGNEDIIVSTLQKGCLVGICPTKPERALVVLPLPDGCEMLPCSTATKGHAVRMEGAGGTMSSMCCPFYGRV</sequence>
<dbReference type="AlphaFoldDB" id="A0ABC9X0C7"/>
<protein>
    <recommendedName>
        <fullName evidence="3">DDE-1 domain-containing protein</fullName>
    </recommendedName>
</protein>
<evidence type="ECO:0000313" key="1">
    <source>
        <dbReference type="EMBL" id="GAB0191141.1"/>
    </source>
</evidence>
<keyword evidence="2" id="KW-1185">Reference proteome</keyword>
<dbReference type="Proteomes" id="UP001623348">
    <property type="component" value="Unassembled WGS sequence"/>
</dbReference>
<reference evidence="1 2" key="1">
    <citation type="submission" date="2024-06" db="EMBL/GenBank/DDBJ databases">
        <title>The draft genome of Grus japonensis, version 3.</title>
        <authorList>
            <person name="Nabeshima K."/>
            <person name="Suzuki S."/>
            <person name="Onuma M."/>
        </authorList>
    </citation>
    <scope>NUCLEOTIDE SEQUENCE [LARGE SCALE GENOMIC DNA]</scope>
    <source>
        <strain evidence="1 2">451A</strain>
    </source>
</reference>